<dbReference type="AlphaFoldDB" id="A0A1L9X4X0"/>
<dbReference type="RefSeq" id="XP_020059834.1">
    <property type="nucleotide sequence ID" value="XM_020198387.1"/>
</dbReference>
<evidence type="ECO:0000313" key="3">
    <source>
        <dbReference type="Proteomes" id="UP000184546"/>
    </source>
</evidence>
<organism evidence="2 3">
    <name type="scientific">Aspergillus aculeatus (strain ATCC 16872 / CBS 172.66 / WB 5094)</name>
    <dbReference type="NCBI Taxonomy" id="690307"/>
    <lineage>
        <taxon>Eukaryota</taxon>
        <taxon>Fungi</taxon>
        <taxon>Dikarya</taxon>
        <taxon>Ascomycota</taxon>
        <taxon>Pezizomycotina</taxon>
        <taxon>Eurotiomycetes</taxon>
        <taxon>Eurotiomycetidae</taxon>
        <taxon>Eurotiales</taxon>
        <taxon>Aspergillaceae</taxon>
        <taxon>Aspergillus</taxon>
        <taxon>Aspergillus subgen. Circumdati</taxon>
    </lineage>
</organism>
<protein>
    <submittedName>
        <fullName evidence="2">Uncharacterized protein</fullName>
    </submittedName>
</protein>
<dbReference type="EMBL" id="KV878971">
    <property type="protein sequence ID" value="OJK03495.1"/>
    <property type="molecule type" value="Genomic_DNA"/>
</dbReference>
<dbReference type="GeneID" id="30972201"/>
<accession>A0A1L9X4X0</accession>
<proteinExistence type="predicted"/>
<evidence type="ECO:0000313" key="2">
    <source>
        <dbReference type="EMBL" id="OJK03495.1"/>
    </source>
</evidence>
<feature type="compositionally biased region" description="Low complexity" evidence="1">
    <location>
        <begin position="56"/>
        <end position="66"/>
    </location>
</feature>
<name>A0A1L9X4X0_ASPA1</name>
<dbReference type="VEuPathDB" id="FungiDB:ASPACDRAFT_1885052"/>
<reference evidence="3" key="1">
    <citation type="journal article" date="2017" name="Genome Biol.">
        <title>Comparative genomics reveals high biological diversity and specific adaptations in the industrially and medically important fungal genus Aspergillus.</title>
        <authorList>
            <person name="de Vries R.P."/>
            <person name="Riley R."/>
            <person name="Wiebenga A."/>
            <person name="Aguilar-Osorio G."/>
            <person name="Amillis S."/>
            <person name="Uchima C.A."/>
            <person name="Anderluh G."/>
            <person name="Asadollahi M."/>
            <person name="Askin M."/>
            <person name="Barry K."/>
            <person name="Battaglia E."/>
            <person name="Bayram O."/>
            <person name="Benocci T."/>
            <person name="Braus-Stromeyer S.A."/>
            <person name="Caldana C."/>
            <person name="Canovas D."/>
            <person name="Cerqueira G.C."/>
            <person name="Chen F."/>
            <person name="Chen W."/>
            <person name="Choi C."/>
            <person name="Clum A."/>
            <person name="Dos Santos R.A."/>
            <person name="Damasio A.R."/>
            <person name="Diallinas G."/>
            <person name="Emri T."/>
            <person name="Fekete E."/>
            <person name="Flipphi M."/>
            <person name="Freyberg S."/>
            <person name="Gallo A."/>
            <person name="Gournas C."/>
            <person name="Habgood R."/>
            <person name="Hainaut M."/>
            <person name="Harispe M.L."/>
            <person name="Henrissat B."/>
            <person name="Hilden K.S."/>
            <person name="Hope R."/>
            <person name="Hossain A."/>
            <person name="Karabika E."/>
            <person name="Karaffa L."/>
            <person name="Karanyi Z."/>
            <person name="Krasevec N."/>
            <person name="Kuo A."/>
            <person name="Kusch H."/>
            <person name="LaButti K."/>
            <person name="Lagendijk E.L."/>
            <person name="Lapidus A."/>
            <person name="Levasseur A."/>
            <person name="Lindquist E."/>
            <person name="Lipzen A."/>
            <person name="Logrieco A.F."/>
            <person name="MacCabe A."/>
            <person name="Maekelae M.R."/>
            <person name="Malavazi I."/>
            <person name="Melin P."/>
            <person name="Meyer V."/>
            <person name="Mielnichuk N."/>
            <person name="Miskei M."/>
            <person name="Molnar A.P."/>
            <person name="Mule G."/>
            <person name="Ngan C.Y."/>
            <person name="Orejas M."/>
            <person name="Orosz E."/>
            <person name="Ouedraogo J.P."/>
            <person name="Overkamp K.M."/>
            <person name="Park H.-S."/>
            <person name="Perrone G."/>
            <person name="Piumi F."/>
            <person name="Punt P.J."/>
            <person name="Ram A.F."/>
            <person name="Ramon A."/>
            <person name="Rauscher S."/>
            <person name="Record E."/>
            <person name="Riano-Pachon D.M."/>
            <person name="Robert V."/>
            <person name="Roehrig J."/>
            <person name="Ruller R."/>
            <person name="Salamov A."/>
            <person name="Salih N.S."/>
            <person name="Samson R.A."/>
            <person name="Sandor E."/>
            <person name="Sanguinetti M."/>
            <person name="Schuetze T."/>
            <person name="Sepcic K."/>
            <person name="Shelest E."/>
            <person name="Sherlock G."/>
            <person name="Sophianopoulou V."/>
            <person name="Squina F.M."/>
            <person name="Sun H."/>
            <person name="Susca A."/>
            <person name="Todd R.B."/>
            <person name="Tsang A."/>
            <person name="Unkles S.E."/>
            <person name="van de Wiele N."/>
            <person name="van Rossen-Uffink D."/>
            <person name="Oliveira J.V."/>
            <person name="Vesth T.C."/>
            <person name="Visser J."/>
            <person name="Yu J.-H."/>
            <person name="Zhou M."/>
            <person name="Andersen M.R."/>
            <person name="Archer D.B."/>
            <person name="Baker S.E."/>
            <person name="Benoit I."/>
            <person name="Brakhage A.A."/>
            <person name="Braus G.H."/>
            <person name="Fischer R."/>
            <person name="Frisvad J.C."/>
            <person name="Goldman G.H."/>
            <person name="Houbraken J."/>
            <person name="Oakley B."/>
            <person name="Pocsi I."/>
            <person name="Scazzocchio C."/>
            <person name="Seiboth B."/>
            <person name="vanKuyk P.A."/>
            <person name="Wortman J."/>
            <person name="Dyer P.S."/>
            <person name="Grigoriev I.V."/>
        </authorList>
    </citation>
    <scope>NUCLEOTIDE SEQUENCE [LARGE SCALE GENOMIC DNA]</scope>
    <source>
        <strain evidence="3">ATCC 16872 / CBS 172.66 / WB 5094</strain>
    </source>
</reference>
<keyword evidence="3" id="KW-1185">Reference proteome</keyword>
<sequence>MAPHGPRDRGPRAAELVPGVQPVRRPGVAEHAGLPRGVLRGEQRAGRGAFRVGRVRRQGAGPRGPVHGAGARGDPEHGGPGGVHARGYGGVRAAVGRLRGHRGREGVLPGVYPGGDAEAGSDGGLSLKRITMNLTGPVVVTKIGKLRMMPVFIPPDVLLILLSAA</sequence>
<gene>
    <name evidence="2" type="ORF">ASPACDRAFT_1885052</name>
</gene>
<evidence type="ECO:0000256" key="1">
    <source>
        <dbReference type="SAM" id="MobiDB-lite"/>
    </source>
</evidence>
<feature type="region of interest" description="Disordered" evidence="1">
    <location>
        <begin position="56"/>
        <end position="82"/>
    </location>
</feature>
<dbReference type="Proteomes" id="UP000184546">
    <property type="component" value="Unassembled WGS sequence"/>
</dbReference>